<comment type="cofactor">
    <cofactor evidence="1">
        <name>Mg(2+)</name>
        <dbReference type="ChEBI" id="CHEBI:18420"/>
    </cofactor>
</comment>
<dbReference type="InterPro" id="IPR033749">
    <property type="entry name" value="Polyprenyl_synt_CS"/>
</dbReference>
<dbReference type="InterPro" id="IPR000092">
    <property type="entry name" value="Polyprenyl_synt"/>
</dbReference>
<evidence type="ECO:0000313" key="7">
    <source>
        <dbReference type="EMBL" id="KUL29119.1"/>
    </source>
</evidence>
<dbReference type="PROSITE" id="PS00723">
    <property type="entry name" value="POLYPRENYL_SYNTHASE_1"/>
    <property type="match status" value="1"/>
</dbReference>
<dbReference type="SUPFAM" id="SSF48576">
    <property type="entry name" value="Terpenoid synthases"/>
    <property type="match status" value="1"/>
</dbReference>
<dbReference type="Proteomes" id="UP000053937">
    <property type="component" value="Unassembled WGS sequence"/>
</dbReference>
<evidence type="ECO:0000256" key="3">
    <source>
        <dbReference type="ARBA" id="ARBA00022679"/>
    </source>
</evidence>
<dbReference type="OrthoDB" id="9805316at2"/>
<dbReference type="GO" id="GO:0046872">
    <property type="term" value="F:metal ion binding"/>
    <property type="evidence" value="ECO:0007669"/>
    <property type="project" value="UniProtKB-KW"/>
</dbReference>
<accession>A0A101JLT3</accession>
<dbReference type="PANTHER" id="PTHR12001">
    <property type="entry name" value="GERANYLGERANYL PYROPHOSPHATE SYNTHASE"/>
    <property type="match status" value="1"/>
</dbReference>
<keyword evidence="5" id="KW-0460">Magnesium</keyword>
<reference evidence="7 8" key="1">
    <citation type="submission" date="2015-10" db="EMBL/GenBank/DDBJ databases">
        <title>Draft Genome Sequence of Chlorobium limicola strain Frasassi Growing under Artificial Lighting in the Frasassi Cave System.</title>
        <authorList>
            <person name="Mansor M."/>
            <person name="Macalady J."/>
        </authorList>
    </citation>
    <scope>NUCLEOTIDE SEQUENCE [LARGE SCALE GENOMIC DNA]</scope>
    <source>
        <strain evidence="7 8">Frasassi</strain>
    </source>
</reference>
<evidence type="ECO:0000313" key="8">
    <source>
        <dbReference type="Proteomes" id="UP000053937"/>
    </source>
</evidence>
<evidence type="ECO:0000256" key="5">
    <source>
        <dbReference type="ARBA" id="ARBA00022842"/>
    </source>
</evidence>
<comment type="caution">
    <text evidence="7">The sequence shown here is derived from an EMBL/GenBank/DDBJ whole genome shotgun (WGS) entry which is preliminary data.</text>
</comment>
<dbReference type="GO" id="GO:0008299">
    <property type="term" value="P:isoprenoid biosynthetic process"/>
    <property type="evidence" value="ECO:0007669"/>
    <property type="project" value="InterPro"/>
</dbReference>
<evidence type="ECO:0000256" key="4">
    <source>
        <dbReference type="ARBA" id="ARBA00022723"/>
    </source>
</evidence>
<dbReference type="AlphaFoldDB" id="A0A101JLT3"/>
<evidence type="ECO:0000256" key="1">
    <source>
        <dbReference type="ARBA" id="ARBA00001946"/>
    </source>
</evidence>
<dbReference type="EMBL" id="LMBR01000127">
    <property type="protein sequence ID" value="KUL29119.1"/>
    <property type="molecule type" value="Genomic_DNA"/>
</dbReference>
<dbReference type="InterPro" id="IPR008949">
    <property type="entry name" value="Isoprenoid_synthase_dom_sf"/>
</dbReference>
<sequence length="324" mass="35702">MNIKDVTASVADEIELFQQKYKTVLHSSNTLVDKVTRYVLRQQGKQIRPALVLLSAKICGGVTEVTYRAAIMVELLHSATLIHDDVVDGAEMRRGLASINALWKNKISVLIGDYLLSKGLLYSLDHKDYASLHTVSDAVRRMSEGEILQIQKTRSLDISEEDYISVISDKTASLIASSCAMGAASATDNDAWIAGMKRYGEYLGLAFQIRDDLLDYTGDSKKTGKQMGIDIKDKKITLPLIYALRQAPASEQKMIRSILKSSKKRAVKSDEVIDFVTRKGGLEYAAEIAEGFAAQAVASITPFPEGGAKTSLLHLVDFVMKRQH</sequence>
<dbReference type="GO" id="GO:0004659">
    <property type="term" value="F:prenyltransferase activity"/>
    <property type="evidence" value="ECO:0007669"/>
    <property type="project" value="InterPro"/>
</dbReference>
<gene>
    <name evidence="7" type="ORF">ASB62_05330</name>
</gene>
<name>A0A101JLT3_CHLLI</name>
<dbReference type="Gene3D" id="1.10.600.10">
    <property type="entry name" value="Farnesyl Diphosphate Synthase"/>
    <property type="match status" value="1"/>
</dbReference>
<evidence type="ECO:0000256" key="2">
    <source>
        <dbReference type="ARBA" id="ARBA00006706"/>
    </source>
</evidence>
<comment type="similarity">
    <text evidence="2 6">Belongs to the FPP/GGPP synthase family.</text>
</comment>
<dbReference type="RefSeq" id="WP_059138939.1">
    <property type="nucleotide sequence ID" value="NZ_LMBR01000127.1"/>
</dbReference>
<evidence type="ECO:0000256" key="6">
    <source>
        <dbReference type="RuleBase" id="RU004466"/>
    </source>
</evidence>
<dbReference type="CDD" id="cd00685">
    <property type="entry name" value="Trans_IPPS_HT"/>
    <property type="match status" value="1"/>
</dbReference>
<dbReference type="SFLD" id="SFLDS00005">
    <property type="entry name" value="Isoprenoid_Synthase_Type_I"/>
    <property type="match status" value="1"/>
</dbReference>
<keyword evidence="8" id="KW-1185">Reference proteome</keyword>
<proteinExistence type="inferred from homology"/>
<dbReference type="PROSITE" id="PS00444">
    <property type="entry name" value="POLYPRENYL_SYNTHASE_2"/>
    <property type="match status" value="1"/>
</dbReference>
<keyword evidence="3 6" id="KW-0808">Transferase</keyword>
<dbReference type="PANTHER" id="PTHR12001:SF69">
    <property type="entry name" value="ALL TRANS-POLYPRENYL-DIPHOSPHATE SYNTHASE PDSS1"/>
    <property type="match status" value="1"/>
</dbReference>
<dbReference type="Pfam" id="PF00348">
    <property type="entry name" value="polyprenyl_synt"/>
    <property type="match status" value="1"/>
</dbReference>
<protein>
    <submittedName>
        <fullName evidence="7">Polyprenyl synthetase</fullName>
    </submittedName>
</protein>
<organism evidence="7 8">
    <name type="scientific">Chlorobium limicola</name>
    <dbReference type="NCBI Taxonomy" id="1092"/>
    <lineage>
        <taxon>Bacteria</taxon>
        <taxon>Pseudomonadati</taxon>
        <taxon>Chlorobiota</taxon>
        <taxon>Chlorobiia</taxon>
        <taxon>Chlorobiales</taxon>
        <taxon>Chlorobiaceae</taxon>
        <taxon>Chlorobium/Pelodictyon group</taxon>
        <taxon>Chlorobium</taxon>
    </lineage>
</organism>
<keyword evidence="4" id="KW-0479">Metal-binding</keyword>